<dbReference type="Proteomes" id="UP000241769">
    <property type="component" value="Unassembled WGS sequence"/>
</dbReference>
<sequence>MLLYHVHCIITAKTRSILFTEMIYRHHLSTERKSHHYNGGTEYSYEGHRAMLMAQLVKGRAARVEHGDSALEGAPPGYHCVLGVSGTTLNEEDYITYRDYSALPSYLFIYKHTS</sequence>
<comment type="caution">
    <text evidence="1">The sequence shown here is derived from an EMBL/GenBank/DDBJ whole genome shotgun (WGS) entry which is preliminary data.</text>
</comment>
<dbReference type="InParanoid" id="A0A2P6MY76"/>
<name>A0A2P6MY76_9EUKA</name>
<evidence type="ECO:0000313" key="1">
    <source>
        <dbReference type="EMBL" id="PRP76655.1"/>
    </source>
</evidence>
<dbReference type="Gene3D" id="3.90.228.10">
    <property type="match status" value="1"/>
</dbReference>
<dbReference type="AlphaFoldDB" id="A0A2P6MY76"/>
<organism evidence="1 2">
    <name type="scientific">Planoprotostelium fungivorum</name>
    <dbReference type="NCBI Taxonomy" id="1890364"/>
    <lineage>
        <taxon>Eukaryota</taxon>
        <taxon>Amoebozoa</taxon>
        <taxon>Evosea</taxon>
        <taxon>Variosea</taxon>
        <taxon>Cavosteliida</taxon>
        <taxon>Cavosteliaceae</taxon>
        <taxon>Planoprotostelium</taxon>
    </lineage>
</organism>
<gene>
    <name evidence="1" type="ORF">PROFUN_14891</name>
</gene>
<dbReference type="OrthoDB" id="9514740at2759"/>
<keyword evidence="2" id="KW-1185">Reference proteome</keyword>
<evidence type="ECO:0008006" key="3">
    <source>
        <dbReference type="Google" id="ProtNLM"/>
    </source>
</evidence>
<proteinExistence type="predicted"/>
<evidence type="ECO:0000313" key="2">
    <source>
        <dbReference type="Proteomes" id="UP000241769"/>
    </source>
</evidence>
<protein>
    <recommendedName>
        <fullName evidence="3">PARP catalytic domain-containing protein</fullName>
    </recommendedName>
</protein>
<dbReference type="SUPFAM" id="SSF56399">
    <property type="entry name" value="ADP-ribosylation"/>
    <property type="match status" value="1"/>
</dbReference>
<reference evidence="1 2" key="1">
    <citation type="journal article" date="2018" name="Genome Biol. Evol.">
        <title>Multiple Roots of Fruiting Body Formation in Amoebozoa.</title>
        <authorList>
            <person name="Hillmann F."/>
            <person name="Forbes G."/>
            <person name="Novohradska S."/>
            <person name="Ferling I."/>
            <person name="Riege K."/>
            <person name="Groth M."/>
            <person name="Westermann M."/>
            <person name="Marz M."/>
            <person name="Spaller T."/>
            <person name="Winckler T."/>
            <person name="Schaap P."/>
            <person name="Glockner G."/>
        </authorList>
    </citation>
    <scope>NUCLEOTIDE SEQUENCE [LARGE SCALE GENOMIC DNA]</scope>
    <source>
        <strain evidence="1 2">Jena</strain>
    </source>
</reference>
<dbReference type="EMBL" id="MDYQ01000309">
    <property type="protein sequence ID" value="PRP76655.1"/>
    <property type="molecule type" value="Genomic_DNA"/>
</dbReference>
<accession>A0A2P6MY76</accession>